<dbReference type="PROSITE" id="PS51257">
    <property type="entry name" value="PROKAR_LIPOPROTEIN"/>
    <property type="match status" value="1"/>
</dbReference>
<protein>
    <submittedName>
        <fullName evidence="1">Starch-binding associating with outer membrane</fullName>
    </submittedName>
</protein>
<dbReference type="Proteomes" id="UP000198561">
    <property type="component" value="Unassembled WGS sequence"/>
</dbReference>
<evidence type="ECO:0000313" key="2">
    <source>
        <dbReference type="Proteomes" id="UP000198561"/>
    </source>
</evidence>
<sequence length="538" mass="59117">MKKFKYTILGLIVASMTLTSCDHYLDINENPNNIHAEAITPTLLFPGAVAQTYRTQATWMNRFGGLMMNSYAGNSYSFGSPFGNEYTLNVDSSFYPQIWDGLYRNVSNFVAIEKFDNSTHKYDNYLAAAKVMKAFYMQTIVDLYGDAPYSEAFMGQANATPKYDNDEEIYRSLILGINDAIAIIDNGNAAALELGSTDIVFQGDMDNWKRLANTVKLRLLVRMSKVTGSMATFRDQQLQTLSGADFVESDVLVNPGYSAANDDQQNPFFGYYVRNSSNSQLQNNTLFTASEHVATCLNGNPYNMTDNVYQKFNGIIDGRRGRMFSLITYNGLSVVKGVRQGATPGQPGAPTDLTTVSRFGNGWIFGAGSPSSNAQLTSVGSAKAGVIMTRSESDFLQAEAALRYPSVFSFNGQAKFESGIKASFDYLYAATGASAAYITAIQSKVGLGWTGTNDNKIEAIMTQKWLATAGINPTESFIDYNRTGFPITPMATTSAKPNKPYRLMYPSSEYVANSANVPQISNAQCFTKNQTTPFWNQN</sequence>
<name>A0A1H6H0V2_CHRCI</name>
<dbReference type="Gene3D" id="1.25.40.390">
    <property type="match status" value="1"/>
</dbReference>
<dbReference type="InterPro" id="IPR041662">
    <property type="entry name" value="SusD-like_2"/>
</dbReference>
<dbReference type="OrthoDB" id="725917at2"/>
<reference evidence="1 2" key="1">
    <citation type="submission" date="2016-10" db="EMBL/GenBank/DDBJ databases">
        <authorList>
            <person name="de Groot N.N."/>
        </authorList>
    </citation>
    <scope>NUCLEOTIDE SEQUENCE [LARGE SCALE GENOMIC DNA]</scope>
    <source>
        <strain evidence="1 2">DSM 23031</strain>
    </source>
</reference>
<dbReference type="SUPFAM" id="SSF48452">
    <property type="entry name" value="TPR-like"/>
    <property type="match status" value="1"/>
</dbReference>
<organism evidence="1 2">
    <name type="scientific">Chryseobacterium culicis</name>
    <dbReference type="NCBI Taxonomy" id="680127"/>
    <lineage>
        <taxon>Bacteria</taxon>
        <taxon>Pseudomonadati</taxon>
        <taxon>Bacteroidota</taxon>
        <taxon>Flavobacteriia</taxon>
        <taxon>Flavobacteriales</taxon>
        <taxon>Weeksellaceae</taxon>
        <taxon>Chryseobacterium group</taxon>
        <taxon>Chryseobacterium</taxon>
    </lineage>
</organism>
<dbReference type="EMBL" id="FNWQ01000001">
    <property type="protein sequence ID" value="SEH27744.1"/>
    <property type="molecule type" value="Genomic_DNA"/>
</dbReference>
<dbReference type="RefSeq" id="WP_089689708.1">
    <property type="nucleotide sequence ID" value="NZ_FNWQ01000001.1"/>
</dbReference>
<dbReference type="InterPro" id="IPR011990">
    <property type="entry name" value="TPR-like_helical_dom_sf"/>
</dbReference>
<dbReference type="Pfam" id="PF12771">
    <property type="entry name" value="SusD-like_2"/>
    <property type="match status" value="1"/>
</dbReference>
<evidence type="ECO:0000313" key="1">
    <source>
        <dbReference type="EMBL" id="SEH27744.1"/>
    </source>
</evidence>
<proteinExistence type="predicted"/>
<dbReference type="AlphaFoldDB" id="A0A1H6H0V2"/>
<accession>A0A1H6H0V2</accession>
<dbReference type="STRING" id="680127.SAMN05421593_0460"/>
<gene>
    <name evidence="1" type="ORF">SAMN05421593_0460</name>
</gene>